<dbReference type="Gene3D" id="3.40.50.1010">
    <property type="entry name" value="5'-nuclease"/>
    <property type="match status" value="1"/>
</dbReference>
<dbReference type="Proteomes" id="UP000643405">
    <property type="component" value="Unassembled WGS sequence"/>
</dbReference>
<dbReference type="AlphaFoldDB" id="A0A8J6PG20"/>
<evidence type="ECO:0000313" key="3">
    <source>
        <dbReference type="Proteomes" id="UP000643405"/>
    </source>
</evidence>
<sequence>MPGDKIFIDSNTFLYSIQIGLAEKREKARRWLVILTETNLGVTNLQVLNEITNVLFKKPGRFDVLSVFRQVDTFSDFGTAPLAVHDVLRARNVRERYAYSWWDCLLIASALELGCKHFLSEDLQDGQVIEGLTIVDPFAHSPEQILRFR</sequence>
<keyword evidence="3" id="KW-1185">Reference proteome</keyword>
<dbReference type="InterPro" id="IPR002716">
    <property type="entry name" value="PIN_dom"/>
</dbReference>
<dbReference type="CDD" id="cd18692">
    <property type="entry name" value="PIN_VapC-like"/>
    <property type="match status" value="1"/>
</dbReference>
<organism evidence="2 3">
    <name type="scientific">Oryzicola mucosus</name>
    <dbReference type="NCBI Taxonomy" id="2767425"/>
    <lineage>
        <taxon>Bacteria</taxon>
        <taxon>Pseudomonadati</taxon>
        <taxon>Pseudomonadota</taxon>
        <taxon>Alphaproteobacteria</taxon>
        <taxon>Hyphomicrobiales</taxon>
        <taxon>Phyllobacteriaceae</taxon>
        <taxon>Oryzicola</taxon>
    </lineage>
</organism>
<comment type="caution">
    <text evidence="2">The sequence shown here is derived from an EMBL/GenBank/DDBJ whole genome shotgun (WGS) entry which is preliminary data.</text>
</comment>
<name>A0A8J6PG20_9HYPH</name>
<evidence type="ECO:0000259" key="1">
    <source>
        <dbReference type="Pfam" id="PF01850"/>
    </source>
</evidence>
<reference evidence="2" key="1">
    <citation type="submission" date="2020-09" db="EMBL/GenBank/DDBJ databases">
        <title>Genome seq and assembly of Tianweitania sp.</title>
        <authorList>
            <person name="Chhetri G."/>
        </authorList>
    </citation>
    <scope>NUCLEOTIDE SEQUENCE</scope>
    <source>
        <strain evidence="2">Rool2</strain>
    </source>
</reference>
<dbReference type="Pfam" id="PF01850">
    <property type="entry name" value="PIN"/>
    <property type="match status" value="1"/>
</dbReference>
<dbReference type="SUPFAM" id="SSF88723">
    <property type="entry name" value="PIN domain-like"/>
    <property type="match status" value="1"/>
</dbReference>
<gene>
    <name evidence="2" type="ORF">ICI42_07750</name>
</gene>
<dbReference type="EMBL" id="JACVVX010000002">
    <property type="protein sequence ID" value="MBD0414544.1"/>
    <property type="molecule type" value="Genomic_DNA"/>
</dbReference>
<protein>
    <submittedName>
        <fullName evidence="2">PIN domain-containing protein</fullName>
    </submittedName>
</protein>
<dbReference type="RefSeq" id="WP_188163982.1">
    <property type="nucleotide sequence ID" value="NZ_JACVVX010000002.1"/>
</dbReference>
<accession>A0A8J6PG20</accession>
<proteinExistence type="predicted"/>
<dbReference type="InterPro" id="IPR029060">
    <property type="entry name" value="PIN-like_dom_sf"/>
</dbReference>
<evidence type="ECO:0000313" key="2">
    <source>
        <dbReference type="EMBL" id="MBD0414544.1"/>
    </source>
</evidence>
<feature type="domain" description="PIN" evidence="1">
    <location>
        <begin position="6"/>
        <end position="122"/>
    </location>
</feature>